<evidence type="ECO:0000256" key="3">
    <source>
        <dbReference type="ARBA" id="ARBA00022723"/>
    </source>
</evidence>
<dbReference type="Proteomes" id="UP000503447">
    <property type="component" value="Chromosome"/>
</dbReference>
<dbReference type="KEGG" id="ftj:FTUN_4260"/>
<evidence type="ECO:0000313" key="12">
    <source>
        <dbReference type="Proteomes" id="UP000503447"/>
    </source>
</evidence>
<evidence type="ECO:0000256" key="10">
    <source>
        <dbReference type="ARBA" id="ARBA00047890"/>
    </source>
</evidence>
<evidence type="ECO:0000256" key="7">
    <source>
        <dbReference type="ARBA" id="ARBA00022840"/>
    </source>
</evidence>
<keyword evidence="7" id="KW-0067">ATP-binding</keyword>
<evidence type="ECO:0000256" key="2">
    <source>
        <dbReference type="ARBA" id="ARBA00022598"/>
    </source>
</evidence>
<dbReference type="SUPFAM" id="SSF52402">
    <property type="entry name" value="Adenine nucleotide alpha hydrolases-like"/>
    <property type="match status" value="1"/>
</dbReference>
<reference evidence="12" key="1">
    <citation type="submission" date="2020-05" db="EMBL/GenBank/DDBJ databases">
        <title>Frigoriglobus tundricola gen. nov., sp. nov., a psychrotolerant cellulolytic planctomycete of the family Gemmataceae with two divergent copies of 16S rRNA gene.</title>
        <authorList>
            <person name="Kulichevskaya I.S."/>
            <person name="Ivanova A.A."/>
            <person name="Naumoff D.G."/>
            <person name="Beletsky A.V."/>
            <person name="Rijpstra W.I.C."/>
            <person name="Sinninghe Damste J.S."/>
            <person name="Mardanov A.V."/>
            <person name="Ravin N.V."/>
            <person name="Dedysh S.N."/>
        </authorList>
    </citation>
    <scope>NUCLEOTIDE SEQUENCE [LARGE SCALE GENOMIC DNA]</scope>
    <source>
        <strain evidence="12">PL17</strain>
    </source>
</reference>
<dbReference type="EMBL" id="CP053452">
    <property type="protein sequence ID" value="QJW96701.1"/>
    <property type="molecule type" value="Genomic_DNA"/>
</dbReference>
<dbReference type="GO" id="GO:0016874">
    <property type="term" value="F:ligase activity"/>
    <property type="evidence" value="ECO:0007669"/>
    <property type="project" value="UniProtKB-KW"/>
</dbReference>
<keyword evidence="2" id="KW-0436">Ligase</keyword>
<dbReference type="AlphaFoldDB" id="A0A6M5YTX3"/>
<keyword evidence="4" id="KW-0547">Nucleotide-binding</keyword>
<dbReference type="GO" id="GO:0005524">
    <property type="term" value="F:ATP binding"/>
    <property type="evidence" value="ECO:0007669"/>
    <property type="project" value="UniProtKB-KW"/>
</dbReference>
<comment type="pathway">
    <text evidence="1">Purine metabolism; 7-cyano-7-deazaguanine biosynthesis.</text>
</comment>
<dbReference type="PANTHER" id="PTHR42914">
    <property type="entry name" value="7-CYANO-7-DEAZAGUANINE SYNTHASE"/>
    <property type="match status" value="1"/>
</dbReference>
<dbReference type="PANTHER" id="PTHR42914:SF1">
    <property type="entry name" value="7-CYANO-7-DEAZAGUANINE SYNTHASE"/>
    <property type="match status" value="1"/>
</dbReference>
<dbReference type="Pfam" id="PF06508">
    <property type="entry name" value="QueC"/>
    <property type="match status" value="1"/>
</dbReference>
<sequence length="236" mass="25194">MLNTPAPAWPPPAPSRPLAVLVSGGLDSAVLLAEAARAYPLVFPLYVRTGLHWEEVERAYLDRFLVAVRAPGLRPLVVLDQPVADVYGTHWSVSGEGVPGADTPDEAVFLPGRNVLLLAKPLIWCHLNGVPEVATAPLGSNPFPDATQAFYDGFARIVSSAIGGSVSVLRPYSALHKLDVLRRGRGLPLEYTFSCIRPAAGGVHCGACNKCAERRAGFRDAGTDDPTRYASDERSA</sequence>
<gene>
    <name evidence="11" type="ORF">FTUN_4260</name>
</gene>
<comment type="catalytic activity">
    <reaction evidence="10">
        <text>7-carboxy-7-carbaguanine + NH4(+) + 2 ATP = 7-cyano-7-carbaguanine + 2 AMP + 2 diphosphate + 2 H(+)</text>
        <dbReference type="Rhea" id="RHEA:27982"/>
        <dbReference type="ChEBI" id="CHEBI:15378"/>
        <dbReference type="ChEBI" id="CHEBI:28938"/>
        <dbReference type="ChEBI" id="CHEBI:30616"/>
        <dbReference type="ChEBI" id="CHEBI:33019"/>
        <dbReference type="ChEBI" id="CHEBI:45075"/>
        <dbReference type="ChEBI" id="CHEBI:61036"/>
        <dbReference type="ChEBI" id="CHEBI:456215"/>
        <dbReference type="EC" id="6.3.4.20"/>
    </reaction>
</comment>
<evidence type="ECO:0000256" key="4">
    <source>
        <dbReference type="ARBA" id="ARBA00022741"/>
    </source>
</evidence>
<keyword evidence="6" id="KW-0862">Zinc</keyword>
<proteinExistence type="inferred from homology"/>
<organism evidence="11 12">
    <name type="scientific">Frigoriglobus tundricola</name>
    <dbReference type="NCBI Taxonomy" id="2774151"/>
    <lineage>
        <taxon>Bacteria</taxon>
        <taxon>Pseudomonadati</taxon>
        <taxon>Planctomycetota</taxon>
        <taxon>Planctomycetia</taxon>
        <taxon>Gemmatales</taxon>
        <taxon>Gemmataceae</taxon>
        <taxon>Frigoriglobus</taxon>
    </lineage>
</organism>
<evidence type="ECO:0000256" key="8">
    <source>
        <dbReference type="ARBA" id="ARBA00037993"/>
    </source>
</evidence>
<dbReference type="InterPro" id="IPR014729">
    <property type="entry name" value="Rossmann-like_a/b/a_fold"/>
</dbReference>
<evidence type="ECO:0000313" key="11">
    <source>
        <dbReference type="EMBL" id="QJW96701.1"/>
    </source>
</evidence>
<evidence type="ECO:0000256" key="6">
    <source>
        <dbReference type="ARBA" id="ARBA00022833"/>
    </source>
</evidence>
<evidence type="ECO:0000256" key="1">
    <source>
        <dbReference type="ARBA" id="ARBA00005061"/>
    </source>
</evidence>
<name>A0A6M5YTX3_9BACT</name>
<protein>
    <recommendedName>
        <fullName evidence="9">7-cyano-7-deazaguanine synthase</fullName>
        <ecNumber evidence="9">6.3.4.20</ecNumber>
    </recommendedName>
</protein>
<dbReference type="GO" id="GO:0008616">
    <property type="term" value="P:tRNA queuosine(34) biosynthetic process"/>
    <property type="evidence" value="ECO:0007669"/>
    <property type="project" value="UniProtKB-KW"/>
</dbReference>
<dbReference type="InterPro" id="IPR018317">
    <property type="entry name" value="QueC"/>
</dbReference>
<dbReference type="EC" id="6.3.4.20" evidence="9"/>
<keyword evidence="12" id="KW-1185">Reference proteome</keyword>
<dbReference type="Gene3D" id="3.40.50.620">
    <property type="entry name" value="HUPs"/>
    <property type="match status" value="1"/>
</dbReference>
<keyword evidence="3" id="KW-0479">Metal-binding</keyword>
<dbReference type="GO" id="GO:0046872">
    <property type="term" value="F:metal ion binding"/>
    <property type="evidence" value="ECO:0007669"/>
    <property type="project" value="UniProtKB-KW"/>
</dbReference>
<dbReference type="RefSeq" id="WP_171472230.1">
    <property type="nucleotide sequence ID" value="NZ_CP053452.2"/>
</dbReference>
<evidence type="ECO:0000256" key="5">
    <source>
        <dbReference type="ARBA" id="ARBA00022785"/>
    </source>
</evidence>
<keyword evidence="5" id="KW-0671">Queuosine biosynthesis</keyword>
<evidence type="ECO:0000256" key="9">
    <source>
        <dbReference type="ARBA" id="ARBA00039149"/>
    </source>
</evidence>
<comment type="similarity">
    <text evidence="8">Belongs to the QueC family.</text>
</comment>
<accession>A0A6M5YTX3</accession>